<dbReference type="EMBL" id="JBBEGL010000017">
    <property type="protein sequence ID" value="MEJ2890751.1"/>
    <property type="molecule type" value="Genomic_DNA"/>
</dbReference>
<dbReference type="InterPro" id="IPR026634">
    <property type="entry name" value="TPST-like"/>
</dbReference>
<dbReference type="Proteomes" id="UP001370100">
    <property type="component" value="Unassembled WGS sequence"/>
</dbReference>
<dbReference type="SUPFAM" id="SSF52540">
    <property type="entry name" value="P-loop containing nucleoside triphosphate hydrolases"/>
    <property type="match status" value="1"/>
</dbReference>
<protein>
    <submittedName>
        <fullName evidence="2">Sulfotransferase</fullName>
        <ecNumber evidence="2">2.8.2.-</ecNumber>
    </submittedName>
</protein>
<name>A0ABU8NEG7_9PSEU</name>
<dbReference type="PANTHER" id="PTHR12788:SF10">
    <property type="entry name" value="PROTEIN-TYROSINE SULFOTRANSFERASE"/>
    <property type="match status" value="1"/>
</dbReference>
<reference evidence="2 3" key="1">
    <citation type="submission" date="2024-03" db="EMBL/GenBank/DDBJ databases">
        <title>Actinomycetospora sp. OC33-EN06, a novel actinomycete isolated from wild orchid (Aerides multiflora).</title>
        <authorList>
            <person name="Suriyachadkun C."/>
        </authorList>
    </citation>
    <scope>NUCLEOTIDE SEQUENCE [LARGE SCALE GENOMIC DNA]</scope>
    <source>
        <strain evidence="2 3">OC33-EN06</strain>
    </source>
</reference>
<gene>
    <name evidence="2" type="ORF">WCD41_30130</name>
</gene>
<dbReference type="EC" id="2.8.2.-" evidence="2"/>
<keyword evidence="3" id="KW-1185">Reference proteome</keyword>
<dbReference type="Gene3D" id="3.40.50.300">
    <property type="entry name" value="P-loop containing nucleotide triphosphate hydrolases"/>
    <property type="match status" value="1"/>
</dbReference>
<keyword evidence="1 2" id="KW-0808">Transferase</keyword>
<dbReference type="PANTHER" id="PTHR12788">
    <property type="entry name" value="PROTEIN-TYROSINE SULFOTRANSFERASE 2"/>
    <property type="match status" value="1"/>
</dbReference>
<evidence type="ECO:0000313" key="3">
    <source>
        <dbReference type="Proteomes" id="UP001370100"/>
    </source>
</evidence>
<organism evidence="2 3">
    <name type="scientific">Actinomycetospora aeridis</name>
    <dbReference type="NCBI Taxonomy" id="3129231"/>
    <lineage>
        <taxon>Bacteria</taxon>
        <taxon>Bacillati</taxon>
        <taxon>Actinomycetota</taxon>
        <taxon>Actinomycetes</taxon>
        <taxon>Pseudonocardiales</taxon>
        <taxon>Pseudonocardiaceae</taxon>
        <taxon>Actinomycetospora</taxon>
    </lineage>
</organism>
<dbReference type="RefSeq" id="WP_337718944.1">
    <property type="nucleotide sequence ID" value="NZ_JBBEGL010000017.1"/>
</dbReference>
<dbReference type="GO" id="GO:0016740">
    <property type="term" value="F:transferase activity"/>
    <property type="evidence" value="ECO:0007669"/>
    <property type="project" value="UniProtKB-KW"/>
</dbReference>
<evidence type="ECO:0000313" key="2">
    <source>
        <dbReference type="EMBL" id="MEJ2890751.1"/>
    </source>
</evidence>
<proteinExistence type="predicted"/>
<comment type="caution">
    <text evidence="2">The sequence shown here is derived from an EMBL/GenBank/DDBJ whole genome shotgun (WGS) entry which is preliminary data.</text>
</comment>
<dbReference type="Pfam" id="PF13469">
    <property type="entry name" value="Sulfotransfer_3"/>
    <property type="match status" value="1"/>
</dbReference>
<dbReference type="InterPro" id="IPR027417">
    <property type="entry name" value="P-loop_NTPase"/>
</dbReference>
<accession>A0ABU8NEG7</accession>
<evidence type="ECO:0000256" key="1">
    <source>
        <dbReference type="ARBA" id="ARBA00022679"/>
    </source>
</evidence>
<sequence length="339" mass="36952">MVDSDPGGARLKVLYVAGWGRSGTTLMDNVLGAHDGVFTAGEITRLWELGYLEGRRCGCGDPVVGCAFWAPVLRRAFGDQPPDPRRLAALQHGSLGVLRTGALLAAARSGRSTDEATGYADILSRLYRAIAATTGCRVVVDASKRPPDAILTAMASGVEPYLLHMVRDPRACAYSWQRTVTDPSADGTRMHRHGRLMNVGHWVSWNVLIERLTQLLPPGRVLRVRYEDFMSAPRDVVGAVVDWLGEPVTDGPFLDDRTVDLPPNHTIAGNPGRFRTGEVGVRLDDAWVTEQGRLDRYVTTALASPWLRHYGYSWGRPTARSDVSLTAVSRADRPRGAGG</sequence>